<gene>
    <name evidence="8" type="ORF">LIER_37872</name>
</gene>
<keyword evidence="4 7" id="KW-0812">Transmembrane</keyword>
<dbReference type="Pfam" id="PF03208">
    <property type="entry name" value="PRA1"/>
    <property type="match status" value="1"/>
</dbReference>
<dbReference type="EMBL" id="BAABME010018599">
    <property type="protein sequence ID" value="GAA0154401.1"/>
    <property type="molecule type" value="Genomic_DNA"/>
</dbReference>
<evidence type="ECO:0000256" key="4">
    <source>
        <dbReference type="ARBA" id="ARBA00022692"/>
    </source>
</evidence>
<evidence type="ECO:0000256" key="5">
    <source>
        <dbReference type="ARBA" id="ARBA00022989"/>
    </source>
</evidence>
<comment type="subcellular location">
    <subcellularLocation>
        <location evidence="2 7">Membrane</location>
        <topology evidence="2 7">Multi-pass membrane protein</topology>
    </subcellularLocation>
</comment>
<keyword evidence="5 7" id="KW-1133">Transmembrane helix</keyword>
<accession>A0AAV3PUK6</accession>
<sequence>MRAAGFKTTTINGGGGQFSPSRRSWRELIAHPSSYSPPFSLTDFTSRLTRNLNYFRMNYSIIVLFIVFISLLWHPVSIIVFLVILGVWVYVYFGRDGSLVVMNRVVDDRVVLGVMSVVMVVGLGLSGVWGNVFAAGLVGGGVVLVHAAFRVTEDFYVEIDSDDGGGGGGGLSSFVGGSSNVV</sequence>
<dbReference type="GO" id="GO:0016192">
    <property type="term" value="P:vesicle-mediated transport"/>
    <property type="evidence" value="ECO:0007669"/>
    <property type="project" value="TreeGrafter"/>
</dbReference>
<organism evidence="8 9">
    <name type="scientific">Lithospermum erythrorhizon</name>
    <name type="common">Purple gromwell</name>
    <name type="synonym">Lithospermum officinale var. erythrorhizon</name>
    <dbReference type="NCBI Taxonomy" id="34254"/>
    <lineage>
        <taxon>Eukaryota</taxon>
        <taxon>Viridiplantae</taxon>
        <taxon>Streptophyta</taxon>
        <taxon>Embryophyta</taxon>
        <taxon>Tracheophyta</taxon>
        <taxon>Spermatophyta</taxon>
        <taxon>Magnoliopsida</taxon>
        <taxon>eudicotyledons</taxon>
        <taxon>Gunneridae</taxon>
        <taxon>Pentapetalae</taxon>
        <taxon>asterids</taxon>
        <taxon>lamiids</taxon>
        <taxon>Boraginales</taxon>
        <taxon>Boraginaceae</taxon>
        <taxon>Boraginoideae</taxon>
        <taxon>Lithospermeae</taxon>
        <taxon>Lithospermum</taxon>
    </lineage>
</organism>
<dbReference type="PANTHER" id="PTHR19317:SF84">
    <property type="entry name" value="PRA1 FAMILY PROTEIN"/>
    <property type="match status" value="1"/>
</dbReference>
<dbReference type="InterPro" id="IPR004895">
    <property type="entry name" value="Prenylated_rab_accept_PRA1"/>
</dbReference>
<dbReference type="AlphaFoldDB" id="A0AAV3PUK6"/>
<comment type="similarity">
    <text evidence="3 7">Belongs to the PRA1 family.</text>
</comment>
<dbReference type="Proteomes" id="UP001454036">
    <property type="component" value="Unassembled WGS sequence"/>
</dbReference>
<evidence type="ECO:0000313" key="9">
    <source>
        <dbReference type="Proteomes" id="UP001454036"/>
    </source>
</evidence>
<comment type="caution">
    <text evidence="8">The sequence shown here is derived from an EMBL/GenBank/DDBJ whole genome shotgun (WGS) entry which is preliminary data.</text>
</comment>
<reference evidence="8 9" key="1">
    <citation type="submission" date="2024-01" db="EMBL/GenBank/DDBJ databases">
        <title>The complete chloroplast genome sequence of Lithospermum erythrorhizon: insights into the phylogenetic relationship among Boraginaceae species and the maternal lineages of purple gromwells.</title>
        <authorList>
            <person name="Okada T."/>
            <person name="Watanabe K."/>
        </authorList>
    </citation>
    <scope>NUCLEOTIDE SEQUENCE [LARGE SCALE GENOMIC DNA]</scope>
</reference>
<keyword evidence="6 7" id="KW-0472">Membrane</keyword>
<dbReference type="GO" id="GO:0016020">
    <property type="term" value="C:membrane"/>
    <property type="evidence" value="ECO:0007669"/>
    <property type="project" value="UniProtKB-SubCell"/>
</dbReference>
<keyword evidence="7" id="KW-0813">Transport</keyword>
<proteinExistence type="inferred from homology"/>
<feature type="transmembrane region" description="Helical" evidence="7">
    <location>
        <begin position="112"/>
        <end position="145"/>
    </location>
</feature>
<evidence type="ECO:0000256" key="1">
    <source>
        <dbReference type="ARBA" id="ARBA00002501"/>
    </source>
</evidence>
<dbReference type="GO" id="GO:0005794">
    <property type="term" value="C:Golgi apparatus"/>
    <property type="evidence" value="ECO:0007669"/>
    <property type="project" value="TreeGrafter"/>
</dbReference>
<evidence type="ECO:0000313" key="8">
    <source>
        <dbReference type="EMBL" id="GAA0154401.1"/>
    </source>
</evidence>
<evidence type="ECO:0000256" key="3">
    <source>
        <dbReference type="ARBA" id="ARBA00006483"/>
    </source>
</evidence>
<evidence type="ECO:0000256" key="7">
    <source>
        <dbReference type="RuleBase" id="RU363107"/>
    </source>
</evidence>
<protein>
    <recommendedName>
        <fullName evidence="7">PRA1 family protein</fullName>
    </recommendedName>
</protein>
<evidence type="ECO:0000256" key="2">
    <source>
        <dbReference type="ARBA" id="ARBA00004141"/>
    </source>
</evidence>
<name>A0AAV3PUK6_LITER</name>
<dbReference type="GO" id="GO:0005783">
    <property type="term" value="C:endoplasmic reticulum"/>
    <property type="evidence" value="ECO:0007669"/>
    <property type="project" value="TreeGrafter"/>
</dbReference>
<dbReference type="PANTHER" id="PTHR19317">
    <property type="entry name" value="PRENYLATED RAB ACCEPTOR 1-RELATED"/>
    <property type="match status" value="1"/>
</dbReference>
<evidence type="ECO:0000256" key="6">
    <source>
        <dbReference type="ARBA" id="ARBA00023136"/>
    </source>
</evidence>
<keyword evidence="9" id="KW-1185">Reference proteome</keyword>
<feature type="transmembrane region" description="Helical" evidence="7">
    <location>
        <begin position="59"/>
        <end position="92"/>
    </location>
</feature>
<comment type="function">
    <text evidence="1 7">May be involved in both secretory and endocytic intracellular trafficking in the endosomal/prevacuolar compartments.</text>
</comment>